<dbReference type="EMBL" id="VLKK01000004">
    <property type="protein sequence ID" value="TWH95250.1"/>
    <property type="molecule type" value="Genomic_DNA"/>
</dbReference>
<proteinExistence type="predicted"/>
<organism evidence="1 2">
    <name type="scientific">Sphingobium wenxiniae (strain DSM 21828 / CGMCC 1.7748 / JZ-1)</name>
    <dbReference type="NCBI Taxonomy" id="595605"/>
    <lineage>
        <taxon>Bacteria</taxon>
        <taxon>Pseudomonadati</taxon>
        <taxon>Pseudomonadota</taxon>
        <taxon>Alphaproteobacteria</taxon>
        <taxon>Sphingomonadales</taxon>
        <taxon>Sphingomonadaceae</taxon>
        <taxon>Sphingobium</taxon>
    </lineage>
</organism>
<name>A0A562KIM9_SPHWJ</name>
<gene>
    <name evidence="1" type="ORF">IQ35_01506</name>
</gene>
<reference evidence="1 2" key="1">
    <citation type="journal article" date="2015" name="Stand. Genomic Sci.">
        <title>Genomic Encyclopedia of Bacterial and Archaeal Type Strains, Phase III: the genomes of soil and plant-associated and newly described type strains.</title>
        <authorList>
            <person name="Whitman W.B."/>
            <person name="Woyke T."/>
            <person name="Klenk H.P."/>
            <person name="Zhou Y."/>
            <person name="Lilburn T.G."/>
            <person name="Beck B.J."/>
            <person name="De Vos P."/>
            <person name="Vandamme P."/>
            <person name="Eisen J.A."/>
            <person name="Garrity G."/>
            <person name="Hugenholtz P."/>
            <person name="Kyrpides N.C."/>
        </authorList>
    </citation>
    <scope>NUCLEOTIDE SEQUENCE [LARGE SCALE GENOMIC DNA]</scope>
    <source>
        <strain evidence="1 2">CGMCC 1.7748</strain>
    </source>
</reference>
<evidence type="ECO:0000313" key="2">
    <source>
        <dbReference type="Proteomes" id="UP000316624"/>
    </source>
</evidence>
<accession>A0A562KIM9</accession>
<sequence length="209" mass="23079">MDEEEFSFIGILSSDVRQALARLDESNTPSDRRNALRTIISAAEGLAWVFRNHVVSIARTVDDLAPLVEMAFAETAVFVSEQGKIVPQARHLSMTALVRLTINVAQSMVPAIGVDFGVPGWNDLKLSIKIRNRVTHPKIGKDLLVSGHDIEIAKSGFVWLAGMVADVMEHTNRILSDHAALGRELIEELRKGDPDALALLQRVHDERDD</sequence>
<comment type="caution">
    <text evidence="1">The sequence shown here is derived from an EMBL/GenBank/DDBJ whole genome shotgun (WGS) entry which is preliminary data.</text>
</comment>
<dbReference type="RefSeq" id="WP_021247229.1">
    <property type="nucleotide sequence ID" value="NZ_JACIIY010000002.1"/>
</dbReference>
<protein>
    <submittedName>
        <fullName evidence="1">Uncharacterized protein</fullName>
    </submittedName>
</protein>
<keyword evidence="2" id="KW-1185">Reference proteome</keyword>
<dbReference type="Proteomes" id="UP000316624">
    <property type="component" value="Unassembled WGS sequence"/>
</dbReference>
<evidence type="ECO:0000313" key="1">
    <source>
        <dbReference type="EMBL" id="TWH95250.1"/>
    </source>
</evidence>
<dbReference type="AlphaFoldDB" id="A0A562KIM9"/>